<dbReference type="InterPro" id="IPR002109">
    <property type="entry name" value="Glutaredoxin"/>
</dbReference>
<dbReference type="KEGG" id="vg:54998581"/>
<evidence type="ECO:0000259" key="1">
    <source>
        <dbReference type="Pfam" id="PF00462"/>
    </source>
</evidence>
<dbReference type="InterPro" id="IPR036249">
    <property type="entry name" value="Thioredoxin-like_sf"/>
</dbReference>
<dbReference type="Proteomes" id="UP000259952">
    <property type="component" value="Segment"/>
</dbReference>
<sequence length="79" mass="9009">MVVYTQPECSFCEPLKQGLRKAGANFEVVDISEDSAAYEDLVRRGVSTTPVIKTDEGEYITRRHEMMDLTNKIKKANRK</sequence>
<name>A0A346FCR8_9CAUD</name>
<dbReference type="PROSITE" id="PS51354">
    <property type="entry name" value="GLUTAREDOXIN_2"/>
    <property type="match status" value="1"/>
</dbReference>
<keyword evidence="3" id="KW-1185">Reference proteome</keyword>
<evidence type="ECO:0000313" key="3">
    <source>
        <dbReference type="Proteomes" id="UP000259952"/>
    </source>
</evidence>
<dbReference type="SUPFAM" id="SSF52833">
    <property type="entry name" value="Thioredoxin-like"/>
    <property type="match status" value="1"/>
</dbReference>
<evidence type="ECO:0000313" key="2">
    <source>
        <dbReference type="EMBL" id="AXN53532.1"/>
    </source>
</evidence>
<protein>
    <submittedName>
        <fullName evidence="2">NrdH-like glutaredoxin</fullName>
    </submittedName>
</protein>
<dbReference type="Gene3D" id="3.40.30.10">
    <property type="entry name" value="Glutaredoxin"/>
    <property type="match status" value="1"/>
</dbReference>
<dbReference type="CDD" id="cd02976">
    <property type="entry name" value="NrdH"/>
    <property type="match status" value="1"/>
</dbReference>
<organism evidence="2 3">
    <name type="scientific">Gordonia phage Fryberger</name>
    <dbReference type="NCBI Taxonomy" id="2250392"/>
    <lineage>
        <taxon>Viruses</taxon>
        <taxon>Duplodnaviria</taxon>
        <taxon>Heunggongvirae</taxon>
        <taxon>Uroviricota</taxon>
        <taxon>Caudoviricetes</taxon>
        <taxon>Ronaldovirus</taxon>
        <taxon>Ronaldovirus fryberger</taxon>
    </lineage>
</organism>
<feature type="domain" description="Glutaredoxin" evidence="1">
    <location>
        <begin position="2"/>
        <end position="55"/>
    </location>
</feature>
<gene>
    <name evidence="2" type="primary">117</name>
    <name evidence="2" type="ORF">SEA_FRYBERGER_117</name>
</gene>
<proteinExistence type="predicted"/>
<accession>A0A346FCR8</accession>
<dbReference type="Pfam" id="PF00462">
    <property type="entry name" value="Glutaredoxin"/>
    <property type="match status" value="1"/>
</dbReference>
<dbReference type="GeneID" id="54998581"/>
<dbReference type="EMBL" id="MH479913">
    <property type="protein sequence ID" value="AXN53532.1"/>
    <property type="molecule type" value="Genomic_DNA"/>
</dbReference>
<dbReference type="RefSeq" id="YP_009807669.1">
    <property type="nucleotide sequence ID" value="NC_048027.1"/>
</dbReference>
<reference evidence="2 3" key="1">
    <citation type="submission" date="2018-06" db="EMBL/GenBank/DDBJ databases">
        <authorList>
            <person name="Searcy Z.E."/>
            <person name="Delesalle V.A."/>
            <person name="Garlena R.A."/>
            <person name="Russell D.A."/>
            <person name="Pope W.H."/>
            <person name="Jacobs-Sera D."/>
            <person name="Hatfull G.F."/>
        </authorList>
    </citation>
    <scope>NUCLEOTIDE SEQUENCE [LARGE SCALE GENOMIC DNA]</scope>
</reference>